<dbReference type="Gene3D" id="1.50.10.20">
    <property type="match status" value="1"/>
</dbReference>
<dbReference type="InParanoid" id="A0A0L0HDU3"/>
<dbReference type="PANTHER" id="PTHR12145:SF36">
    <property type="entry name" value="MANNAN ENDO-1,6-ALPHA-MANNOSIDASE DCW1"/>
    <property type="match status" value="1"/>
</dbReference>
<dbReference type="InterPro" id="IPR005198">
    <property type="entry name" value="Glyco_hydro_76"/>
</dbReference>
<name>A0A0L0HDU3_SPIPD</name>
<dbReference type="eggNOG" id="ENOG502QWHG">
    <property type="taxonomic scope" value="Eukaryota"/>
</dbReference>
<evidence type="ECO:0000256" key="2">
    <source>
        <dbReference type="ARBA" id="ARBA00009699"/>
    </source>
</evidence>
<dbReference type="FunCoup" id="A0A0L0HDU3">
    <property type="interactions" value="34"/>
</dbReference>
<dbReference type="GeneID" id="27688773"/>
<accession>A0A0L0HDU3</accession>
<dbReference type="EC" id="3.2.1.101" evidence="3 8"/>
<evidence type="ECO:0000256" key="8">
    <source>
        <dbReference type="PIRNR" id="PIRNR016302"/>
    </source>
</evidence>
<organism evidence="11 12">
    <name type="scientific">Spizellomyces punctatus (strain DAOM BR117)</name>
    <dbReference type="NCBI Taxonomy" id="645134"/>
    <lineage>
        <taxon>Eukaryota</taxon>
        <taxon>Fungi</taxon>
        <taxon>Fungi incertae sedis</taxon>
        <taxon>Chytridiomycota</taxon>
        <taxon>Chytridiomycota incertae sedis</taxon>
        <taxon>Chytridiomycetes</taxon>
        <taxon>Spizellomycetales</taxon>
        <taxon>Spizellomycetaceae</taxon>
        <taxon>Spizellomyces</taxon>
    </lineage>
</organism>
<evidence type="ECO:0000256" key="9">
    <source>
        <dbReference type="SAM" id="MobiDB-lite"/>
    </source>
</evidence>
<evidence type="ECO:0000313" key="12">
    <source>
        <dbReference type="Proteomes" id="UP000053201"/>
    </source>
</evidence>
<dbReference type="OMA" id="NWIRDVG"/>
<evidence type="ECO:0000256" key="6">
    <source>
        <dbReference type="ARBA" id="ARBA00023180"/>
    </source>
</evidence>
<keyword evidence="5 8" id="KW-0378">Hydrolase</keyword>
<reference evidence="11 12" key="1">
    <citation type="submission" date="2009-08" db="EMBL/GenBank/DDBJ databases">
        <title>The Genome Sequence of Spizellomyces punctatus strain DAOM BR117.</title>
        <authorList>
            <consortium name="The Broad Institute Genome Sequencing Platform"/>
            <person name="Russ C."/>
            <person name="Cuomo C."/>
            <person name="Shea T."/>
            <person name="Young S.K."/>
            <person name="Zeng Q."/>
            <person name="Koehrsen M."/>
            <person name="Haas B."/>
            <person name="Borodovsky M."/>
            <person name="Guigo R."/>
            <person name="Alvarado L."/>
            <person name="Berlin A."/>
            <person name="Bochicchio J."/>
            <person name="Borenstein D."/>
            <person name="Chapman S."/>
            <person name="Chen Z."/>
            <person name="Engels R."/>
            <person name="Freedman E."/>
            <person name="Gellesch M."/>
            <person name="Goldberg J."/>
            <person name="Griggs A."/>
            <person name="Gujja S."/>
            <person name="Heiman D."/>
            <person name="Hepburn T."/>
            <person name="Howarth C."/>
            <person name="Jen D."/>
            <person name="Larson L."/>
            <person name="Lewis B."/>
            <person name="Mehta T."/>
            <person name="Park D."/>
            <person name="Pearson M."/>
            <person name="Roberts A."/>
            <person name="Saif S."/>
            <person name="Shenoy N."/>
            <person name="Sisk P."/>
            <person name="Stolte C."/>
            <person name="Sykes S."/>
            <person name="Thomson T."/>
            <person name="Walk T."/>
            <person name="White J."/>
            <person name="Yandava C."/>
            <person name="Burger G."/>
            <person name="Gray M.W."/>
            <person name="Holland P.W.H."/>
            <person name="King N."/>
            <person name="Lang F.B.F."/>
            <person name="Roger A.J."/>
            <person name="Ruiz-Trillo I."/>
            <person name="Lander E."/>
            <person name="Nusbaum C."/>
        </authorList>
    </citation>
    <scope>NUCLEOTIDE SEQUENCE [LARGE SCALE GENOMIC DNA]</scope>
    <source>
        <strain evidence="11 12">DAOM BR117</strain>
    </source>
</reference>
<dbReference type="AlphaFoldDB" id="A0A0L0HDU3"/>
<dbReference type="InterPro" id="IPR008928">
    <property type="entry name" value="6-hairpin_glycosidase_sf"/>
</dbReference>
<evidence type="ECO:0000256" key="1">
    <source>
        <dbReference type="ARBA" id="ARBA00001452"/>
    </source>
</evidence>
<evidence type="ECO:0000256" key="4">
    <source>
        <dbReference type="ARBA" id="ARBA00022729"/>
    </source>
</evidence>
<dbReference type="GO" id="GO:0008496">
    <property type="term" value="F:mannan endo-1,6-alpha-mannosidase activity"/>
    <property type="evidence" value="ECO:0007669"/>
    <property type="project" value="UniProtKB-UniRule"/>
</dbReference>
<dbReference type="VEuPathDB" id="FungiDB:SPPG_05397"/>
<dbReference type="SUPFAM" id="SSF48208">
    <property type="entry name" value="Six-hairpin glycosidases"/>
    <property type="match status" value="1"/>
</dbReference>
<dbReference type="GO" id="GO:0009272">
    <property type="term" value="P:fungal-type cell wall biogenesis"/>
    <property type="evidence" value="ECO:0007669"/>
    <property type="project" value="TreeGrafter"/>
</dbReference>
<evidence type="ECO:0000256" key="5">
    <source>
        <dbReference type="ARBA" id="ARBA00022801"/>
    </source>
</evidence>
<dbReference type="EMBL" id="KQ257458">
    <property type="protein sequence ID" value="KNC99139.1"/>
    <property type="molecule type" value="Genomic_DNA"/>
</dbReference>
<dbReference type="Proteomes" id="UP000053201">
    <property type="component" value="Unassembled WGS sequence"/>
</dbReference>
<protein>
    <recommendedName>
        <fullName evidence="3 8">Mannan endo-1,6-alpha-mannosidase</fullName>
        <ecNumber evidence="3 8">3.2.1.101</ecNumber>
    </recommendedName>
</protein>
<dbReference type="Pfam" id="PF03663">
    <property type="entry name" value="Glyco_hydro_76"/>
    <property type="match status" value="1"/>
</dbReference>
<comment type="similarity">
    <text evidence="2 8">Belongs to the glycosyl hydrolase 76 family.</text>
</comment>
<evidence type="ECO:0000256" key="10">
    <source>
        <dbReference type="SAM" id="SignalP"/>
    </source>
</evidence>
<evidence type="ECO:0000313" key="11">
    <source>
        <dbReference type="EMBL" id="KNC99139.1"/>
    </source>
</evidence>
<dbReference type="RefSeq" id="XP_016607179.1">
    <property type="nucleotide sequence ID" value="XM_016753611.1"/>
</dbReference>
<dbReference type="InterPro" id="IPR014480">
    <property type="entry name" value="Mannan-1_6-alpha_mannosidase"/>
</dbReference>
<evidence type="ECO:0000256" key="3">
    <source>
        <dbReference type="ARBA" id="ARBA00012350"/>
    </source>
</evidence>
<feature type="region of interest" description="Disordered" evidence="9">
    <location>
        <begin position="401"/>
        <end position="431"/>
    </location>
</feature>
<keyword evidence="7 8" id="KW-0326">Glycosidase</keyword>
<dbReference type="STRING" id="645134.A0A0L0HDU3"/>
<dbReference type="PIRSF" id="PIRSF016302">
    <property type="entry name" value="Man_a_manosd"/>
    <property type="match status" value="1"/>
</dbReference>
<keyword evidence="12" id="KW-1185">Reference proteome</keyword>
<comment type="catalytic activity">
    <reaction evidence="1 8">
        <text>Random hydrolysis of (1-&gt;6)-alpha-D-mannosidic linkages in unbranched (1-&gt;6)-mannans.</text>
        <dbReference type="EC" id="3.2.1.101"/>
    </reaction>
</comment>
<gene>
    <name evidence="11" type="ORF">SPPG_05397</name>
</gene>
<keyword evidence="4 10" id="KW-0732">Signal</keyword>
<feature type="signal peptide" evidence="10">
    <location>
        <begin position="1"/>
        <end position="19"/>
    </location>
</feature>
<dbReference type="PANTHER" id="PTHR12145">
    <property type="entry name" value="MANNAN ENDO-1,6-ALPHA-MANNOSIDASE DCW1"/>
    <property type="match status" value="1"/>
</dbReference>
<feature type="chain" id="PRO_5005539881" description="Mannan endo-1,6-alpha-mannosidase" evidence="10">
    <location>
        <begin position="20"/>
        <end position="456"/>
    </location>
</feature>
<sequence>MLFKKTTLAAACLVGVASGATLDVTNKAALGDATHKAVSNLVSLYSAEKQAGKTTEGAFDQANVSWYVSGIIWGMVFDNSKYNGDRAQDNVAGSAMLEATFKETGDLLGGPQRTVQEKLRGKWNDDLGWWALSMMSAVEAYDKNVYIPGGAKFLDVAALTWNEILEQWDETTCNGGIYWSRNREDPSPNKRTFKSVITHSQFVELGARLSIATGNTTYLNWSDKVYNWMKTSGLVTADWAVLDGANAPTCTQVDRTEWSYNAGTLMGALAYMYKATKMATYMDDAKKLLPAAVGKFTQNGIIIEPVCTTTPAMCGRDTPASMPQFAKGLSQLYLEGDAAMKQQIQTVIDTTLTSAIRNCNNDWWCNKEWQQTAAPAQDVYNQYPTAELLVAASAIHGASAPAGTQNGLPSGPSSASNNNNSNNKNSGTSGALGGSPTGLTWAAGAAVAAGVTFFLV</sequence>
<proteinExistence type="inferred from homology"/>
<evidence type="ECO:0000256" key="7">
    <source>
        <dbReference type="ARBA" id="ARBA00023295"/>
    </source>
</evidence>
<dbReference type="OrthoDB" id="9984024at2759"/>
<keyword evidence="6" id="KW-0325">Glycoprotein</keyword>
<dbReference type="GO" id="GO:0016052">
    <property type="term" value="P:carbohydrate catabolic process"/>
    <property type="evidence" value="ECO:0007669"/>
    <property type="project" value="InterPro"/>
</dbReference>
<feature type="compositionally biased region" description="Low complexity" evidence="9">
    <location>
        <begin position="401"/>
        <end position="429"/>
    </location>
</feature>